<proteinExistence type="predicted"/>
<evidence type="ECO:0000313" key="2">
    <source>
        <dbReference type="Proteomes" id="UP000283634"/>
    </source>
</evidence>
<gene>
    <name evidence="1" type="ORF">TraAM80_07961</name>
</gene>
<dbReference type="EMBL" id="MKGL01000361">
    <property type="protein sequence ID" value="RNE99841.1"/>
    <property type="molecule type" value="Genomic_DNA"/>
</dbReference>
<sequence>MEVASQAGRGDLEAFRRLKKKLTAFDKLCDSDVLIRTVCSPAMRATHHGWDACNAAVMPCLCGRRNFLDSVMVRKGARQLGDGRLLAAFEGRGRLHRRDLNPGVLDLRLHGWQQLRFHVLPHLLLHRGKGLAWKVTELEADFALHGHSVHGVAAVDEVRRDR</sequence>
<evidence type="ECO:0000313" key="1">
    <source>
        <dbReference type="EMBL" id="RNE99841.1"/>
    </source>
</evidence>
<dbReference type="RefSeq" id="XP_029235422.1">
    <property type="nucleotide sequence ID" value="XM_029384728.1"/>
</dbReference>
<comment type="caution">
    <text evidence="1">The sequence shown here is derived from an EMBL/GenBank/DDBJ whole genome shotgun (WGS) entry which is preliminary data.</text>
</comment>
<accession>A0A422N330</accession>
<name>A0A422N330_TRYRA</name>
<reference evidence="1 2" key="1">
    <citation type="journal article" date="2018" name="BMC Genomics">
        <title>Genomic comparison of Trypanosoma conorhini and Trypanosoma rangeli to Trypanosoma cruzi strains of high and low virulence.</title>
        <authorList>
            <person name="Bradwell K.R."/>
            <person name="Koparde V.N."/>
            <person name="Matveyev A.V."/>
            <person name="Serrano M.G."/>
            <person name="Alves J.M."/>
            <person name="Parikh H."/>
            <person name="Huang B."/>
            <person name="Lee V."/>
            <person name="Espinosa-Alvarez O."/>
            <person name="Ortiz P.A."/>
            <person name="Costa-Martins A.G."/>
            <person name="Teixeira M.M."/>
            <person name="Buck G.A."/>
        </authorList>
    </citation>
    <scope>NUCLEOTIDE SEQUENCE [LARGE SCALE GENOMIC DNA]</scope>
    <source>
        <strain evidence="1 2">AM80</strain>
    </source>
</reference>
<dbReference type="Proteomes" id="UP000283634">
    <property type="component" value="Unassembled WGS sequence"/>
</dbReference>
<organism evidence="1 2">
    <name type="scientific">Trypanosoma rangeli</name>
    <dbReference type="NCBI Taxonomy" id="5698"/>
    <lineage>
        <taxon>Eukaryota</taxon>
        <taxon>Discoba</taxon>
        <taxon>Euglenozoa</taxon>
        <taxon>Kinetoplastea</taxon>
        <taxon>Metakinetoplastina</taxon>
        <taxon>Trypanosomatida</taxon>
        <taxon>Trypanosomatidae</taxon>
        <taxon>Trypanosoma</taxon>
        <taxon>Herpetosoma</taxon>
    </lineage>
</organism>
<dbReference type="AlphaFoldDB" id="A0A422N330"/>
<protein>
    <submittedName>
        <fullName evidence="1">Uncharacterized protein</fullName>
    </submittedName>
</protein>
<keyword evidence="2" id="KW-1185">Reference proteome</keyword>
<dbReference type="GeneID" id="40331894"/>